<reference evidence="1 2" key="1">
    <citation type="journal article" date="2015" name="Genome Biol.">
        <title>Comparative genomics of Steinernema reveals deeply conserved gene regulatory networks.</title>
        <authorList>
            <person name="Dillman A.R."/>
            <person name="Macchietto M."/>
            <person name="Porter C.F."/>
            <person name="Rogers A."/>
            <person name="Williams B."/>
            <person name="Antoshechkin I."/>
            <person name="Lee M.M."/>
            <person name="Goodwin Z."/>
            <person name="Lu X."/>
            <person name="Lewis E.E."/>
            <person name="Goodrich-Blair H."/>
            <person name="Stock S.P."/>
            <person name="Adams B.J."/>
            <person name="Sternberg P.W."/>
            <person name="Mortazavi A."/>
        </authorList>
    </citation>
    <scope>NUCLEOTIDE SEQUENCE [LARGE SCALE GENOMIC DNA]</scope>
    <source>
        <strain evidence="1 2">ALL</strain>
    </source>
</reference>
<protein>
    <submittedName>
        <fullName evidence="1">Uncharacterized protein</fullName>
    </submittedName>
</protein>
<dbReference type="EMBL" id="CM016762">
    <property type="protein sequence ID" value="TMS37281.1"/>
    <property type="molecule type" value="Genomic_DNA"/>
</dbReference>
<name>A0A4U8UVB9_STECR</name>
<dbReference type="AlphaFoldDB" id="A0A4U8UVB9"/>
<organism evidence="1 2">
    <name type="scientific">Steinernema carpocapsae</name>
    <name type="common">Entomopathogenic nematode</name>
    <dbReference type="NCBI Taxonomy" id="34508"/>
    <lineage>
        <taxon>Eukaryota</taxon>
        <taxon>Metazoa</taxon>
        <taxon>Ecdysozoa</taxon>
        <taxon>Nematoda</taxon>
        <taxon>Chromadorea</taxon>
        <taxon>Rhabditida</taxon>
        <taxon>Tylenchina</taxon>
        <taxon>Panagrolaimomorpha</taxon>
        <taxon>Strongyloidoidea</taxon>
        <taxon>Steinernematidae</taxon>
        <taxon>Steinernema</taxon>
    </lineage>
</organism>
<gene>
    <name evidence="1" type="ORF">L596_004247</name>
</gene>
<reference evidence="1 2" key="2">
    <citation type="journal article" date="2019" name="G3 (Bethesda)">
        <title>Hybrid Assembly of the Genome of the Entomopathogenic Nematode Steinernema carpocapsae Identifies the X-Chromosome.</title>
        <authorList>
            <person name="Serra L."/>
            <person name="Macchietto M."/>
            <person name="Macias-Munoz A."/>
            <person name="McGill C.J."/>
            <person name="Rodriguez I.M."/>
            <person name="Rodriguez B."/>
            <person name="Murad R."/>
            <person name="Mortazavi A."/>
        </authorList>
    </citation>
    <scope>NUCLEOTIDE SEQUENCE [LARGE SCALE GENOMIC DNA]</scope>
    <source>
        <strain evidence="1 2">ALL</strain>
    </source>
</reference>
<evidence type="ECO:0000313" key="1">
    <source>
        <dbReference type="EMBL" id="TMS37281.1"/>
    </source>
</evidence>
<keyword evidence="2" id="KW-1185">Reference proteome</keyword>
<comment type="caution">
    <text evidence="1">The sequence shown here is derived from an EMBL/GenBank/DDBJ whole genome shotgun (WGS) entry which is preliminary data.</text>
</comment>
<proteinExistence type="predicted"/>
<dbReference type="Proteomes" id="UP000298663">
    <property type="component" value="Chromosome X"/>
</dbReference>
<sequence>MWDTTVCAAERKARLGFSRWDQARSDAVFFVDFQPSLNVFSTTSNLISLENAKTQENGLAWSHRENPDRASISTMYFGSCAS</sequence>
<evidence type="ECO:0000313" key="2">
    <source>
        <dbReference type="Proteomes" id="UP000298663"/>
    </source>
</evidence>
<dbReference type="EMBL" id="AZBU02000001">
    <property type="protein sequence ID" value="TMS37281.1"/>
    <property type="molecule type" value="Genomic_DNA"/>
</dbReference>
<accession>A0A4U8UVB9</accession>